<dbReference type="InterPro" id="IPR003593">
    <property type="entry name" value="AAA+_ATPase"/>
</dbReference>
<evidence type="ECO:0000313" key="9">
    <source>
        <dbReference type="EMBL" id="MDG0811078.1"/>
    </source>
</evidence>
<dbReference type="PROSITE" id="PS00211">
    <property type="entry name" value="ABC_TRANSPORTER_1"/>
    <property type="match status" value="1"/>
</dbReference>
<keyword evidence="4" id="KW-1003">Cell membrane</keyword>
<dbReference type="Pfam" id="PF08352">
    <property type="entry name" value="oligo_HPY"/>
    <property type="match status" value="1"/>
</dbReference>
<keyword evidence="7" id="KW-0472">Membrane</keyword>
<dbReference type="InterPro" id="IPR003439">
    <property type="entry name" value="ABC_transporter-like_ATP-bd"/>
</dbReference>
<evidence type="ECO:0000256" key="2">
    <source>
        <dbReference type="ARBA" id="ARBA00005417"/>
    </source>
</evidence>
<gene>
    <name evidence="9" type="ORF">OMP40_18190</name>
</gene>
<dbReference type="Proteomes" id="UP001153404">
    <property type="component" value="Unassembled WGS sequence"/>
</dbReference>
<comment type="similarity">
    <text evidence="2">Belongs to the ABC transporter superfamily.</text>
</comment>
<dbReference type="SUPFAM" id="SSF52540">
    <property type="entry name" value="P-loop containing nucleoside triphosphate hydrolases"/>
    <property type="match status" value="1"/>
</dbReference>
<dbReference type="NCBIfam" id="TIGR01727">
    <property type="entry name" value="oligo_HPY"/>
    <property type="match status" value="1"/>
</dbReference>
<keyword evidence="10" id="KW-1185">Reference proteome</keyword>
<evidence type="ECO:0000256" key="4">
    <source>
        <dbReference type="ARBA" id="ARBA00022475"/>
    </source>
</evidence>
<organism evidence="9 10">
    <name type="scientific">Cohnella rhizosphaerae</name>
    <dbReference type="NCBI Taxonomy" id="1457232"/>
    <lineage>
        <taxon>Bacteria</taxon>
        <taxon>Bacillati</taxon>
        <taxon>Bacillota</taxon>
        <taxon>Bacilli</taxon>
        <taxon>Bacillales</taxon>
        <taxon>Paenibacillaceae</taxon>
        <taxon>Cohnella</taxon>
    </lineage>
</organism>
<dbReference type="InterPro" id="IPR050388">
    <property type="entry name" value="ABC_Ni/Peptide_Import"/>
</dbReference>
<dbReference type="GO" id="GO:0005886">
    <property type="term" value="C:plasma membrane"/>
    <property type="evidence" value="ECO:0007669"/>
    <property type="project" value="UniProtKB-SubCell"/>
</dbReference>
<dbReference type="Pfam" id="PF00005">
    <property type="entry name" value="ABC_tran"/>
    <property type="match status" value="1"/>
</dbReference>
<keyword evidence="6 9" id="KW-0067">ATP-binding</keyword>
<comment type="caution">
    <text evidence="9">The sequence shown here is derived from an EMBL/GenBank/DDBJ whole genome shotgun (WGS) entry which is preliminary data.</text>
</comment>
<dbReference type="RefSeq" id="WP_277533529.1">
    <property type="nucleotide sequence ID" value="NZ_JAPDIA010000007.1"/>
</dbReference>
<evidence type="ECO:0000256" key="6">
    <source>
        <dbReference type="ARBA" id="ARBA00022840"/>
    </source>
</evidence>
<evidence type="ECO:0000256" key="5">
    <source>
        <dbReference type="ARBA" id="ARBA00022741"/>
    </source>
</evidence>
<feature type="domain" description="ABC transporter" evidence="8">
    <location>
        <begin position="5"/>
        <end position="254"/>
    </location>
</feature>
<evidence type="ECO:0000256" key="1">
    <source>
        <dbReference type="ARBA" id="ARBA00004202"/>
    </source>
</evidence>
<dbReference type="PANTHER" id="PTHR43297">
    <property type="entry name" value="OLIGOPEPTIDE TRANSPORT ATP-BINDING PROTEIN APPD"/>
    <property type="match status" value="1"/>
</dbReference>
<dbReference type="CDD" id="cd03257">
    <property type="entry name" value="ABC_NikE_OppD_transporters"/>
    <property type="match status" value="1"/>
</dbReference>
<accession>A0A9X4QU58</accession>
<protein>
    <submittedName>
        <fullName evidence="9">ABC transporter ATP-binding protein</fullName>
    </submittedName>
</protein>
<dbReference type="EMBL" id="JAPDIA010000007">
    <property type="protein sequence ID" value="MDG0811078.1"/>
    <property type="molecule type" value="Genomic_DNA"/>
</dbReference>
<sequence>MTELLQIDRLVTEFKIGGKMVPAVREVSLQVRKGRTLVVLGESGSGKSVMLRSILNLKPTGAKLGGAIKLEGEDLLPLTDKEMAKVRGNKISMIFQDALSALDPLYRVGDQIVETIRAHRKVSKEEARKRTVELLGKVGIPAPEERMRAFPHEMSGGMRQRAVIAMALACDPALLLADEPTTALDVTIQAQILRLFKDLQRDLGMSIVLVTHDIGVAAEMADDIAVMYAGKIVEYGRARQILSAPSHPYTVGLIEATPKRGQRGKLPAIPGQPPLITAMPEGCAFADRCQHAQDACRASQPSFTTYGESHGAACHLLQGAQPIAQ</sequence>
<dbReference type="PROSITE" id="PS50893">
    <property type="entry name" value="ABC_TRANSPORTER_2"/>
    <property type="match status" value="1"/>
</dbReference>
<dbReference type="PANTHER" id="PTHR43297:SF2">
    <property type="entry name" value="DIPEPTIDE TRANSPORT ATP-BINDING PROTEIN DPPD"/>
    <property type="match status" value="1"/>
</dbReference>
<proteinExistence type="inferred from homology"/>
<dbReference type="FunFam" id="3.40.50.300:FF:000016">
    <property type="entry name" value="Oligopeptide ABC transporter ATP-binding component"/>
    <property type="match status" value="1"/>
</dbReference>
<dbReference type="GO" id="GO:0005524">
    <property type="term" value="F:ATP binding"/>
    <property type="evidence" value="ECO:0007669"/>
    <property type="project" value="UniProtKB-KW"/>
</dbReference>
<dbReference type="Gene3D" id="3.40.50.300">
    <property type="entry name" value="P-loop containing nucleotide triphosphate hydrolases"/>
    <property type="match status" value="1"/>
</dbReference>
<dbReference type="GO" id="GO:0016887">
    <property type="term" value="F:ATP hydrolysis activity"/>
    <property type="evidence" value="ECO:0007669"/>
    <property type="project" value="InterPro"/>
</dbReference>
<dbReference type="GO" id="GO:0015833">
    <property type="term" value="P:peptide transport"/>
    <property type="evidence" value="ECO:0007669"/>
    <property type="project" value="InterPro"/>
</dbReference>
<reference evidence="9" key="1">
    <citation type="submission" date="2022-10" db="EMBL/GenBank/DDBJ databases">
        <title>Comparative genomic analysis of Cohnella hashimotonis sp. nov., isolated from the International Space Station.</title>
        <authorList>
            <person name="Simpson A."/>
            <person name="Venkateswaran K."/>
        </authorList>
    </citation>
    <scope>NUCLEOTIDE SEQUENCE</scope>
    <source>
        <strain evidence="9">DSM 28161</strain>
    </source>
</reference>
<dbReference type="InterPro" id="IPR025662">
    <property type="entry name" value="Sigma_54_int_dom_ATP-bd_1"/>
</dbReference>
<evidence type="ECO:0000256" key="3">
    <source>
        <dbReference type="ARBA" id="ARBA00022448"/>
    </source>
</evidence>
<dbReference type="AlphaFoldDB" id="A0A9X4QU58"/>
<dbReference type="SMART" id="SM00382">
    <property type="entry name" value="AAA"/>
    <property type="match status" value="1"/>
</dbReference>
<name>A0A9X4QU58_9BACL</name>
<dbReference type="InterPro" id="IPR017871">
    <property type="entry name" value="ABC_transporter-like_CS"/>
</dbReference>
<evidence type="ECO:0000256" key="7">
    <source>
        <dbReference type="ARBA" id="ARBA00023136"/>
    </source>
</evidence>
<dbReference type="InterPro" id="IPR013563">
    <property type="entry name" value="Oligopep_ABC_C"/>
</dbReference>
<evidence type="ECO:0000259" key="8">
    <source>
        <dbReference type="PROSITE" id="PS50893"/>
    </source>
</evidence>
<comment type="subcellular location">
    <subcellularLocation>
        <location evidence="1">Cell membrane</location>
        <topology evidence="1">Peripheral membrane protein</topology>
    </subcellularLocation>
</comment>
<dbReference type="InterPro" id="IPR027417">
    <property type="entry name" value="P-loop_NTPase"/>
</dbReference>
<keyword evidence="3" id="KW-0813">Transport</keyword>
<dbReference type="PROSITE" id="PS00675">
    <property type="entry name" value="SIGMA54_INTERACT_1"/>
    <property type="match status" value="1"/>
</dbReference>
<evidence type="ECO:0000313" key="10">
    <source>
        <dbReference type="Proteomes" id="UP001153404"/>
    </source>
</evidence>
<keyword evidence="5" id="KW-0547">Nucleotide-binding</keyword>